<proteinExistence type="predicted"/>
<dbReference type="Proteomes" id="UP000297245">
    <property type="component" value="Unassembled WGS sequence"/>
</dbReference>
<gene>
    <name evidence="1" type="ORF">K435DRAFT_779747</name>
</gene>
<accession>A0A4S8LVE7</accession>
<dbReference type="EMBL" id="ML179244">
    <property type="protein sequence ID" value="THU93616.1"/>
    <property type="molecule type" value="Genomic_DNA"/>
</dbReference>
<evidence type="ECO:0000313" key="2">
    <source>
        <dbReference type="Proteomes" id="UP000297245"/>
    </source>
</evidence>
<name>A0A4S8LVE7_DENBC</name>
<protein>
    <submittedName>
        <fullName evidence="1">Uncharacterized protein</fullName>
    </submittedName>
</protein>
<sequence>MLAMSSELDWPSHRHAVVFLGWEKRRKERQGECVIDWHVQRRLPQTPCQRFRERLPFDCKSWSWLK</sequence>
<organism evidence="1 2">
    <name type="scientific">Dendrothele bispora (strain CBS 962.96)</name>
    <dbReference type="NCBI Taxonomy" id="1314807"/>
    <lineage>
        <taxon>Eukaryota</taxon>
        <taxon>Fungi</taxon>
        <taxon>Dikarya</taxon>
        <taxon>Basidiomycota</taxon>
        <taxon>Agaricomycotina</taxon>
        <taxon>Agaricomycetes</taxon>
        <taxon>Agaricomycetidae</taxon>
        <taxon>Agaricales</taxon>
        <taxon>Agaricales incertae sedis</taxon>
        <taxon>Dendrothele</taxon>
    </lineage>
</organism>
<reference evidence="1 2" key="1">
    <citation type="journal article" date="2019" name="Nat. Ecol. Evol.">
        <title>Megaphylogeny resolves global patterns of mushroom evolution.</title>
        <authorList>
            <person name="Varga T."/>
            <person name="Krizsan K."/>
            <person name="Foldi C."/>
            <person name="Dima B."/>
            <person name="Sanchez-Garcia M."/>
            <person name="Sanchez-Ramirez S."/>
            <person name="Szollosi G.J."/>
            <person name="Szarkandi J.G."/>
            <person name="Papp V."/>
            <person name="Albert L."/>
            <person name="Andreopoulos W."/>
            <person name="Angelini C."/>
            <person name="Antonin V."/>
            <person name="Barry K.W."/>
            <person name="Bougher N.L."/>
            <person name="Buchanan P."/>
            <person name="Buyck B."/>
            <person name="Bense V."/>
            <person name="Catcheside P."/>
            <person name="Chovatia M."/>
            <person name="Cooper J."/>
            <person name="Damon W."/>
            <person name="Desjardin D."/>
            <person name="Finy P."/>
            <person name="Geml J."/>
            <person name="Haridas S."/>
            <person name="Hughes K."/>
            <person name="Justo A."/>
            <person name="Karasinski D."/>
            <person name="Kautmanova I."/>
            <person name="Kiss B."/>
            <person name="Kocsube S."/>
            <person name="Kotiranta H."/>
            <person name="LaButti K.M."/>
            <person name="Lechner B.E."/>
            <person name="Liimatainen K."/>
            <person name="Lipzen A."/>
            <person name="Lukacs Z."/>
            <person name="Mihaltcheva S."/>
            <person name="Morgado L.N."/>
            <person name="Niskanen T."/>
            <person name="Noordeloos M.E."/>
            <person name="Ohm R.A."/>
            <person name="Ortiz-Santana B."/>
            <person name="Ovrebo C."/>
            <person name="Racz N."/>
            <person name="Riley R."/>
            <person name="Savchenko A."/>
            <person name="Shiryaev A."/>
            <person name="Soop K."/>
            <person name="Spirin V."/>
            <person name="Szebenyi C."/>
            <person name="Tomsovsky M."/>
            <person name="Tulloss R.E."/>
            <person name="Uehling J."/>
            <person name="Grigoriev I.V."/>
            <person name="Vagvolgyi C."/>
            <person name="Papp T."/>
            <person name="Martin F.M."/>
            <person name="Miettinen O."/>
            <person name="Hibbett D.S."/>
            <person name="Nagy L.G."/>
        </authorList>
    </citation>
    <scope>NUCLEOTIDE SEQUENCE [LARGE SCALE GENOMIC DNA]</scope>
    <source>
        <strain evidence="1 2">CBS 962.96</strain>
    </source>
</reference>
<evidence type="ECO:0000313" key="1">
    <source>
        <dbReference type="EMBL" id="THU93616.1"/>
    </source>
</evidence>
<keyword evidence="2" id="KW-1185">Reference proteome</keyword>
<dbReference type="AlphaFoldDB" id="A0A4S8LVE7"/>